<geneLocation type="plasmid" evidence="2">
    <name>pKM77-8_1</name>
</geneLocation>
<gene>
    <name evidence="2" type="ORF">SHKM778_94460</name>
</gene>
<keyword evidence="2" id="KW-0614">Plasmid</keyword>
<feature type="compositionally biased region" description="Basic residues" evidence="1">
    <location>
        <begin position="93"/>
        <end position="105"/>
    </location>
</feature>
<reference evidence="2" key="2">
    <citation type="submission" date="2024-07" db="EMBL/GenBank/DDBJ databases">
        <title>Streptomyces haneummycinica sp. nov., a new antibiotic-producing actinobacterium isolated from marine sediment.</title>
        <authorList>
            <person name="Uemura M."/>
            <person name="Hamada M."/>
            <person name="Hirano S."/>
            <person name="Kobayashi K."/>
            <person name="Ohshiro T."/>
            <person name="Kobayashi T."/>
            <person name="Terahara T."/>
        </authorList>
    </citation>
    <scope>NUCLEOTIDE SEQUENCE</scope>
    <source>
        <strain evidence="2">KM77-8</strain>
        <plasmid evidence="2">pKM77-8_1</plasmid>
    </source>
</reference>
<organism evidence="2">
    <name type="scientific">Streptomyces haneummycinicus</name>
    <dbReference type="NCBI Taxonomy" id="3074435"/>
    <lineage>
        <taxon>Bacteria</taxon>
        <taxon>Bacillati</taxon>
        <taxon>Actinomycetota</taxon>
        <taxon>Actinomycetes</taxon>
        <taxon>Kitasatosporales</taxon>
        <taxon>Streptomycetaceae</taxon>
        <taxon>Streptomyces</taxon>
    </lineage>
</organism>
<dbReference type="AlphaFoldDB" id="A0AAT9HZC5"/>
<reference evidence="2" key="1">
    <citation type="submission" date="2024-06" db="EMBL/GenBank/DDBJ databases">
        <authorList>
            <consortium name="consrtm"/>
            <person name="Uemura M."/>
            <person name="Terahara T."/>
        </authorList>
    </citation>
    <scope>NUCLEOTIDE SEQUENCE</scope>
    <source>
        <strain evidence="2">KM77-8</strain>
        <plasmid evidence="2">pKM77-8_1</plasmid>
    </source>
</reference>
<feature type="region of interest" description="Disordered" evidence="1">
    <location>
        <begin position="75"/>
        <end position="126"/>
    </location>
</feature>
<evidence type="ECO:0008006" key="3">
    <source>
        <dbReference type="Google" id="ProtNLM"/>
    </source>
</evidence>
<dbReference type="EMBL" id="AP035769">
    <property type="protein sequence ID" value="BFO23058.1"/>
    <property type="molecule type" value="Genomic_DNA"/>
</dbReference>
<name>A0AAT9HZC5_9ACTN</name>
<evidence type="ECO:0000256" key="1">
    <source>
        <dbReference type="SAM" id="MobiDB-lite"/>
    </source>
</evidence>
<accession>A0AAT9HZC5</accession>
<feature type="compositionally biased region" description="Basic residues" evidence="1">
    <location>
        <begin position="113"/>
        <end position="126"/>
    </location>
</feature>
<protein>
    <recommendedName>
        <fullName evidence="3">EthD domain-containing protein</fullName>
    </recommendedName>
</protein>
<sequence length="126" mass="14171">MFLVPQMSAPFKIAGVHSYEEQRSTAYERFHRETGFTLCSRVGIDTSAYEDGWRGVSPRAEVVFADFEDAEEGLLPVPAPRFVSTPEPPCPRPSRRRPRTGTRKRPCSETPPRPRRAGRGGAPSRR</sequence>
<proteinExistence type="predicted"/>
<evidence type="ECO:0000313" key="2">
    <source>
        <dbReference type="EMBL" id="BFO23058.1"/>
    </source>
</evidence>